<name>A0A8S5LBS6_9CAUD</name>
<organism evidence="2">
    <name type="scientific">Siphoviridae sp. ctpGU1</name>
    <dbReference type="NCBI Taxonomy" id="2823601"/>
    <lineage>
        <taxon>Viruses</taxon>
        <taxon>Duplodnaviria</taxon>
        <taxon>Heunggongvirae</taxon>
        <taxon>Uroviricota</taxon>
        <taxon>Caudoviricetes</taxon>
    </lineage>
</organism>
<proteinExistence type="predicted"/>
<reference evidence="2" key="1">
    <citation type="journal article" date="2021" name="Proc. Natl. Acad. Sci. U.S.A.">
        <title>A Catalog of Tens of Thousands of Viruses from Human Metagenomes Reveals Hidden Associations with Chronic Diseases.</title>
        <authorList>
            <person name="Tisza M.J."/>
            <person name="Buck C.B."/>
        </authorList>
    </citation>
    <scope>NUCLEOTIDE SEQUENCE</scope>
    <source>
        <strain evidence="2">CtpGU1</strain>
    </source>
</reference>
<evidence type="ECO:0000313" key="2">
    <source>
        <dbReference type="EMBL" id="DAD67460.1"/>
    </source>
</evidence>
<keyword evidence="1" id="KW-1133">Transmembrane helix</keyword>
<accession>A0A8S5LBS6</accession>
<sequence length="43" mass="5030">MELKSLFIIDILLYIIGILFSISLISVMVFMVVALKKFINRRK</sequence>
<feature type="transmembrane region" description="Helical" evidence="1">
    <location>
        <begin position="12"/>
        <end position="35"/>
    </location>
</feature>
<keyword evidence="1" id="KW-0472">Membrane</keyword>
<protein>
    <submittedName>
        <fullName evidence="2">Uncharacterized protein</fullName>
    </submittedName>
</protein>
<keyword evidence="1" id="KW-0812">Transmembrane</keyword>
<evidence type="ECO:0000256" key="1">
    <source>
        <dbReference type="SAM" id="Phobius"/>
    </source>
</evidence>
<dbReference type="EMBL" id="BK014677">
    <property type="protein sequence ID" value="DAD67460.1"/>
    <property type="molecule type" value="Genomic_DNA"/>
</dbReference>